<proteinExistence type="predicted"/>
<dbReference type="GO" id="GO:0005524">
    <property type="term" value="F:ATP binding"/>
    <property type="evidence" value="ECO:0007669"/>
    <property type="project" value="InterPro"/>
</dbReference>
<gene>
    <name evidence="5" type="ORF">POCULU_LOCUS731</name>
</gene>
<dbReference type="InterPro" id="IPR000330">
    <property type="entry name" value="SNF2_N"/>
</dbReference>
<feature type="non-terminal residue" evidence="5">
    <location>
        <position position="116"/>
    </location>
</feature>
<comment type="caution">
    <text evidence="5">The sequence shown here is derived from an EMBL/GenBank/DDBJ whole genome shotgun (WGS) entry which is preliminary data.</text>
</comment>
<dbReference type="InterPro" id="IPR027417">
    <property type="entry name" value="P-loop_NTPase"/>
</dbReference>
<sequence>MSDDDVVESIVDDGNVADYKSRIAEWATKRHALRVNLQQEATEESSPQPIDPLEESHAPHPIKADCDLGRGLKIPGDVYTRLFDHQKEGVCWLWNVHKRNHGGVLADEMGLGKTIQ</sequence>
<evidence type="ECO:0000259" key="4">
    <source>
        <dbReference type="Pfam" id="PF00176"/>
    </source>
</evidence>
<keyword evidence="1" id="KW-0547">Nucleotide-binding</keyword>
<dbReference type="GO" id="GO:0005634">
    <property type="term" value="C:nucleus"/>
    <property type="evidence" value="ECO:0007669"/>
    <property type="project" value="TreeGrafter"/>
</dbReference>
<reference evidence="5" key="1">
    <citation type="submission" date="2021-06" db="EMBL/GenBank/DDBJ databases">
        <authorList>
            <person name="Kallberg Y."/>
            <person name="Tangrot J."/>
            <person name="Rosling A."/>
        </authorList>
    </citation>
    <scope>NUCLEOTIDE SEQUENCE</scope>
    <source>
        <strain evidence="5">IA702</strain>
    </source>
</reference>
<dbReference type="Proteomes" id="UP000789572">
    <property type="component" value="Unassembled WGS sequence"/>
</dbReference>
<dbReference type="Gene3D" id="3.40.50.10810">
    <property type="entry name" value="Tandem AAA-ATPase domain"/>
    <property type="match status" value="1"/>
</dbReference>
<feature type="compositionally biased region" description="Basic and acidic residues" evidence="3">
    <location>
        <begin position="54"/>
        <end position="64"/>
    </location>
</feature>
<feature type="domain" description="SNF2 N-terminal" evidence="4">
    <location>
        <begin position="85"/>
        <end position="116"/>
    </location>
</feature>
<keyword evidence="2" id="KW-0067">ATP-binding</keyword>
<evidence type="ECO:0000256" key="1">
    <source>
        <dbReference type="ARBA" id="ARBA00022741"/>
    </source>
</evidence>
<dbReference type="AlphaFoldDB" id="A0A9N8Z196"/>
<dbReference type="GO" id="GO:0008094">
    <property type="term" value="F:ATP-dependent activity, acting on DNA"/>
    <property type="evidence" value="ECO:0007669"/>
    <property type="project" value="TreeGrafter"/>
</dbReference>
<evidence type="ECO:0000313" key="5">
    <source>
        <dbReference type="EMBL" id="CAG8464508.1"/>
    </source>
</evidence>
<accession>A0A9N8Z196</accession>
<dbReference type="OrthoDB" id="413460at2759"/>
<protein>
    <submittedName>
        <fullName evidence="5">8762_t:CDS:1</fullName>
    </submittedName>
</protein>
<organism evidence="5 6">
    <name type="scientific">Paraglomus occultum</name>
    <dbReference type="NCBI Taxonomy" id="144539"/>
    <lineage>
        <taxon>Eukaryota</taxon>
        <taxon>Fungi</taxon>
        <taxon>Fungi incertae sedis</taxon>
        <taxon>Mucoromycota</taxon>
        <taxon>Glomeromycotina</taxon>
        <taxon>Glomeromycetes</taxon>
        <taxon>Paraglomerales</taxon>
        <taxon>Paraglomeraceae</taxon>
        <taxon>Paraglomus</taxon>
    </lineage>
</organism>
<name>A0A9N8Z196_9GLOM</name>
<feature type="compositionally biased region" description="Polar residues" evidence="3">
    <location>
        <begin position="38"/>
        <end position="48"/>
    </location>
</feature>
<keyword evidence="6" id="KW-1185">Reference proteome</keyword>
<dbReference type="GO" id="GO:0006283">
    <property type="term" value="P:transcription-coupled nucleotide-excision repair"/>
    <property type="evidence" value="ECO:0007669"/>
    <property type="project" value="TreeGrafter"/>
</dbReference>
<dbReference type="Pfam" id="PF00176">
    <property type="entry name" value="SNF2-rel_dom"/>
    <property type="match status" value="1"/>
</dbReference>
<evidence type="ECO:0000256" key="2">
    <source>
        <dbReference type="ARBA" id="ARBA00022840"/>
    </source>
</evidence>
<dbReference type="PANTHER" id="PTHR45629:SF7">
    <property type="entry name" value="DNA EXCISION REPAIR PROTEIN ERCC-6-RELATED"/>
    <property type="match status" value="1"/>
</dbReference>
<dbReference type="InterPro" id="IPR038718">
    <property type="entry name" value="SNF2-like_sf"/>
</dbReference>
<feature type="region of interest" description="Disordered" evidence="3">
    <location>
        <begin position="38"/>
        <end position="64"/>
    </location>
</feature>
<dbReference type="SUPFAM" id="SSF52540">
    <property type="entry name" value="P-loop containing nucleoside triphosphate hydrolases"/>
    <property type="match status" value="1"/>
</dbReference>
<dbReference type="InterPro" id="IPR050496">
    <property type="entry name" value="SNF2_RAD54_helicase_repair"/>
</dbReference>
<dbReference type="EMBL" id="CAJVPJ010000042">
    <property type="protein sequence ID" value="CAG8464508.1"/>
    <property type="molecule type" value="Genomic_DNA"/>
</dbReference>
<evidence type="ECO:0000313" key="6">
    <source>
        <dbReference type="Proteomes" id="UP000789572"/>
    </source>
</evidence>
<dbReference type="PANTHER" id="PTHR45629">
    <property type="entry name" value="SNF2/RAD54 FAMILY MEMBER"/>
    <property type="match status" value="1"/>
</dbReference>
<evidence type="ECO:0000256" key="3">
    <source>
        <dbReference type="SAM" id="MobiDB-lite"/>
    </source>
</evidence>